<gene>
    <name evidence="11" type="ORF">EJB05_44648</name>
</gene>
<feature type="domain" description="Disease resistance protein winged helix" evidence="9">
    <location>
        <begin position="452"/>
        <end position="522"/>
    </location>
</feature>
<dbReference type="InterPro" id="IPR058922">
    <property type="entry name" value="WHD_DRP"/>
</dbReference>
<dbReference type="Pfam" id="PF18052">
    <property type="entry name" value="Rx_N"/>
    <property type="match status" value="1"/>
</dbReference>
<protein>
    <recommendedName>
        <fullName evidence="13">AAA+ ATPase domain-containing protein</fullName>
    </recommendedName>
</protein>
<dbReference type="Gene3D" id="3.80.10.10">
    <property type="entry name" value="Ribonuclease Inhibitor"/>
    <property type="match status" value="1"/>
</dbReference>
<evidence type="ECO:0000313" key="11">
    <source>
        <dbReference type="EMBL" id="TVU11085.1"/>
    </source>
</evidence>
<dbReference type="CDD" id="cd14798">
    <property type="entry name" value="RX-CC_like"/>
    <property type="match status" value="1"/>
</dbReference>
<dbReference type="Pfam" id="PF00931">
    <property type="entry name" value="NB-ARC"/>
    <property type="match status" value="1"/>
</dbReference>
<feature type="non-terminal residue" evidence="11">
    <location>
        <position position="1"/>
    </location>
</feature>
<dbReference type="InterPro" id="IPR038005">
    <property type="entry name" value="RX-like_CC"/>
</dbReference>
<dbReference type="PRINTS" id="PR00364">
    <property type="entry name" value="DISEASERSIST"/>
</dbReference>
<dbReference type="AlphaFoldDB" id="A0A5J9TID9"/>
<feature type="domain" description="Disease resistance R13L4/SHOC-2-like LRR" evidence="10">
    <location>
        <begin position="585"/>
        <end position="928"/>
    </location>
</feature>
<evidence type="ECO:0000313" key="12">
    <source>
        <dbReference type="Proteomes" id="UP000324897"/>
    </source>
</evidence>
<dbReference type="InterPro" id="IPR042197">
    <property type="entry name" value="Apaf_helical"/>
</dbReference>
<dbReference type="FunFam" id="1.10.10.10:FF:000322">
    <property type="entry name" value="Probable disease resistance protein At1g63360"/>
    <property type="match status" value="1"/>
</dbReference>
<feature type="domain" description="NB-ARC" evidence="7">
    <location>
        <begin position="174"/>
        <end position="360"/>
    </location>
</feature>
<dbReference type="GO" id="GO:0009626">
    <property type="term" value="P:plant-type hypersensitive response"/>
    <property type="evidence" value="ECO:0007669"/>
    <property type="project" value="UniProtKB-ARBA"/>
</dbReference>
<dbReference type="Gene3D" id="1.20.5.4130">
    <property type="match status" value="1"/>
</dbReference>
<proteinExistence type="inferred from homology"/>
<keyword evidence="3" id="KW-0677">Repeat</keyword>
<dbReference type="InterPro" id="IPR055414">
    <property type="entry name" value="LRR_R13L4/SHOC2-like"/>
</dbReference>
<evidence type="ECO:0000256" key="1">
    <source>
        <dbReference type="ARBA" id="ARBA00008894"/>
    </source>
</evidence>
<dbReference type="InterPro" id="IPR002182">
    <property type="entry name" value="NB-ARC"/>
</dbReference>
<dbReference type="InterPro" id="IPR041118">
    <property type="entry name" value="Rx_N"/>
</dbReference>
<evidence type="ECO:0000256" key="6">
    <source>
        <dbReference type="ARBA" id="ARBA00023054"/>
    </source>
</evidence>
<comment type="caution">
    <text evidence="11">The sequence shown here is derived from an EMBL/GenBank/DDBJ whole genome shotgun (WGS) entry which is preliminary data.</text>
</comment>
<dbReference type="Gene3D" id="1.10.10.10">
    <property type="entry name" value="Winged helix-like DNA-binding domain superfamily/Winged helix DNA-binding domain"/>
    <property type="match status" value="1"/>
</dbReference>
<dbReference type="Gramene" id="TVU11085">
    <property type="protein sequence ID" value="TVU11085"/>
    <property type="gene ID" value="EJB05_44648"/>
</dbReference>
<keyword evidence="4" id="KW-0547">Nucleotide-binding</keyword>
<evidence type="ECO:0000259" key="8">
    <source>
        <dbReference type="Pfam" id="PF18052"/>
    </source>
</evidence>
<feature type="domain" description="Disease resistance N-terminal" evidence="8">
    <location>
        <begin position="4"/>
        <end position="88"/>
    </location>
</feature>
<sequence>MEGAVQTLLSSAGQLLAEEYRLLHSVGGEVSELRDDLETMNALLIMQSEADDGAADHFVRVWMKQLRELAYDSEDCIDLYKLRIKPRPHDGVRAWLGCLLEALLPRRRLAGEIRALRARATAISERHARYGVDREALRRRSSGLYQLCAGPLTPATLGRAINDDPERHLVVGIEDQVDTLVDRLNDQRGELTVFSVVGFGGLGKTTLAMELCRRLEAHFQLQAMVSLSQEFQASRDLNPLLSCVVEQVMTAKTDKGENVNQEDLGQTYGLGDDDPVGNLEKLLKNKRYLIVIDDVWTIRAWEAVRSKLPENNCGSRIIVTTRIETVATACSSGSTNSYYMHRMRPLKPHDSEKLFLSRAFGSMSTPCPEELRDVMDDILKKCGGLPLAVVSIASVLAGYKSSGSKEKWETICKSIGSQMESNPTLEGMKHIVRLGYDHLPHELKGCMMYLSIFPEDYAIDKYRLLCRWIAEGLVREKRGLTSMEVAESYLEELVSRNMIQLRDDFGYFWKAESCWVHDMLLEVMICKSIESNFVSLLGAQYGGMSYDRIRRLSIQGRYDRRPQEIKEEPRIKHDTREIEEMDVEHVRSLSMFQQKGHKLLDNLDKFPLLRVLDLECCKDIKDHHMRYICRLYLLRFLSLKGTSVSRVPPQIEKLEHLQTLDLRDTLVRGLSGAVKRLYNLERLQISQTRVMMQAALNGKSWDPESMWRLPRGLNKMKALREVGFAFLGNDNKVAQEVGELEQLQELSVCVDASTTEEELLEEFATSLGKSHSLRRLIVADVDNKKGALNFLHRLPAPPRLLRYLMIAGGIDGLPAWVGSLTYLVHFNMSWGQLIGDQLFDVLCELPSLKTIGIQNACYVGGELVARTRHRFPELIDLRVACVFATLDAIRFEKGSMSKLETLVFKFHDKEKRIEGIEHLSNIKEVHLFGNKNNPSLGHTLELLKDDNNRRRLESTSQFQIVTKYCD</sequence>
<dbReference type="SUPFAM" id="SSF52540">
    <property type="entry name" value="P-loop containing nucleoside triphosphate hydrolases"/>
    <property type="match status" value="1"/>
</dbReference>
<dbReference type="SUPFAM" id="SSF52058">
    <property type="entry name" value="L domain-like"/>
    <property type="match status" value="1"/>
</dbReference>
<evidence type="ECO:0000256" key="4">
    <source>
        <dbReference type="ARBA" id="ARBA00022741"/>
    </source>
</evidence>
<dbReference type="Gene3D" id="3.40.50.300">
    <property type="entry name" value="P-loop containing nucleotide triphosphate hydrolases"/>
    <property type="match status" value="1"/>
</dbReference>
<dbReference type="PANTHER" id="PTHR23155">
    <property type="entry name" value="DISEASE RESISTANCE PROTEIN RP"/>
    <property type="match status" value="1"/>
</dbReference>
<evidence type="ECO:0000259" key="10">
    <source>
        <dbReference type="Pfam" id="PF23598"/>
    </source>
</evidence>
<comment type="similarity">
    <text evidence="1">Belongs to the disease resistance NB-LRR family.</text>
</comment>
<keyword evidence="12" id="KW-1185">Reference proteome</keyword>
<dbReference type="InterPro" id="IPR027417">
    <property type="entry name" value="P-loop_NTPase"/>
</dbReference>
<dbReference type="PANTHER" id="PTHR23155:SF1005">
    <property type="entry name" value="OS07G0197300 PROTEIN"/>
    <property type="match status" value="1"/>
</dbReference>
<dbReference type="Gene3D" id="1.10.8.430">
    <property type="entry name" value="Helical domain of apoptotic protease-activating factors"/>
    <property type="match status" value="1"/>
</dbReference>
<dbReference type="Pfam" id="PF23559">
    <property type="entry name" value="WHD_DRP"/>
    <property type="match status" value="1"/>
</dbReference>
<accession>A0A5J9TID9</accession>
<dbReference type="InterPro" id="IPR036388">
    <property type="entry name" value="WH-like_DNA-bd_sf"/>
</dbReference>
<dbReference type="GO" id="GO:0043531">
    <property type="term" value="F:ADP binding"/>
    <property type="evidence" value="ECO:0007669"/>
    <property type="project" value="InterPro"/>
</dbReference>
<evidence type="ECO:0000259" key="9">
    <source>
        <dbReference type="Pfam" id="PF23559"/>
    </source>
</evidence>
<dbReference type="InterPro" id="IPR044974">
    <property type="entry name" value="Disease_R_plants"/>
</dbReference>
<evidence type="ECO:0000256" key="2">
    <source>
        <dbReference type="ARBA" id="ARBA00022614"/>
    </source>
</evidence>
<dbReference type="InterPro" id="IPR032675">
    <property type="entry name" value="LRR_dom_sf"/>
</dbReference>
<dbReference type="OrthoDB" id="687344at2759"/>
<evidence type="ECO:0000256" key="3">
    <source>
        <dbReference type="ARBA" id="ARBA00022737"/>
    </source>
</evidence>
<name>A0A5J9TID9_9POAL</name>
<dbReference type="Proteomes" id="UP000324897">
    <property type="component" value="Chromosome 3"/>
</dbReference>
<evidence type="ECO:0000259" key="7">
    <source>
        <dbReference type="Pfam" id="PF00931"/>
    </source>
</evidence>
<organism evidence="11 12">
    <name type="scientific">Eragrostis curvula</name>
    <name type="common">weeping love grass</name>
    <dbReference type="NCBI Taxonomy" id="38414"/>
    <lineage>
        <taxon>Eukaryota</taxon>
        <taxon>Viridiplantae</taxon>
        <taxon>Streptophyta</taxon>
        <taxon>Embryophyta</taxon>
        <taxon>Tracheophyta</taxon>
        <taxon>Spermatophyta</taxon>
        <taxon>Magnoliopsida</taxon>
        <taxon>Liliopsida</taxon>
        <taxon>Poales</taxon>
        <taxon>Poaceae</taxon>
        <taxon>PACMAD clade</taxon>
        <taxon>Chloridoideae</taxon>
        <taxon>Eragrostideae</taxon>
        <taxon>Eragrostidinae</taxon>
        <taxon>Eragrostis</taxon>
    </lineage>
</organism>
<dbReference type="GO" id="GO:0002758">
    <property type="term" value="P:innate immune response-activating signaling pathway"/>
    <property type="evidence" value="ECO:0007669"/>
    <property type="project" value="UniProtKB-ARBA"/>
</dbReference>
<dbReference type="GO" id="GO:0042742">
    <property type="term" value="P:defense response to bacterium"/>
    <property type="evidence" value="ECO:0007669"/>
    <property type="project" value="UniProtKB-ARBA"/>
</dbReference>
<keyword evidence="5" id="KW-0611">Plant defense</keyword>
<dbReference type="Pfam" id="PF23598">
    <property type="entry name" value="LRR_14"/>
    <property type="match status" value="1"/>
</dbReference>
<evidence type="ECO:0008006" key="13">
    <source>
        <dbReference type="Google" id="ProtNLM"/>
    </source>
</evidence>
<keyword evidence="2" id="KW-0433">Leucine-rich repeat</keyword>
<reference evidence="11 12" key="1">
    <citation type="journal article" date="2019" name="Sci. Rep.">
        <title>A high-quality genome of Eragrostis curvula grass provides insights into Poaceae evolution and supports new strategies to enhance forage quality.</title>
        <authorList>
            <person name="Carballo J."/>
            <person name="Santos B.A.C.M."/>
            <person name="Zappacosta D."/>
            <person name="Garbus I."/>
            <person name="Selva J.P."/>
            <person name="Gallo C.A."/>
            <person name="Diaz A."/>
            <person name="Albertini E."/>
            <person name="Caccamo M."/>
            <person name="Echenique V."/>
        </authorList>
    </citation>
    <scope>NUCLEOTIDE SEQUENCE [LARGE SCALE GENOMIC DNA]</scope>
    <source>
        <strain evidence="12">cv. Victoria</strain>
        <tissue evidence="11">Leaf</tissue>
    </source>
</reference>
<keyword evidence="6" id="KW-0175">Coiled coil</keyword>
<evidence type="ECO:0000256" key="5">
    <source>
        <dbReference type="ARBA" id="ARBA00022821"/>
    </source>
</evidence>
<dbReference type="EMBL" id="RWGY01000039">
    <property type="protein sequence ID" value="TVU11085.1"/>
    <property type="molecule type" value="Genomic_DNA"/>
</dbReference>